<dbReference type="InterPro" id="IPR036383">
    <property type="entry name" value="TSP1_rpt_sf"/>
</dbReference>
<dbReference type="InterPro" id="IPR003593">
    <property type="entry name" value="AAA+_ATPase"/>
</dbReference>
<dbReference type="PROSITE" id="PS50022">
    <property type="entry name" value="FA58C_3"/>
    <property type="match status" value="1"/>
</dbReference>
<protein>
    <submittedName>
        <fullName evidence="5">Cell division cycle protein 48 homolog AF_1297</fullName>
    </submittedName>
</protein>
<dbReference type="Gene3D" id="3.40.50.300">
    <property type="entry name" value="P-loop containing nucleotide triphosphate hydrolases"/>
    <property type="match status" value="1"/>
</dbReference>
<dbReference type="Gene3D" id="1.10.8.60">
    <property type="match status" value="1"/>
</dbReference>
<feature type="domain" description="F5/8 type C" evidence="4">
    <location>
        <begin position="644"/>
        <end position="748"/>
    </location>
</feature>
<dbReference type="Gene3D" id="3.40.525.10">
    <property type="entry name" value="CRAL-TRIO lipid binding domain"/>
    <property type="match status" value="1"/>
</dbReference>
<keyword evidence="1" id="KW-0547">Nucleotide-binding</keyword>
<dbReference type="Pfam" id="PF12923">
    <property type="entry name" value="RRP7"/>
    <property type="match status" value="1"/>
</dbReference>
<dbReference type="SUPFAM" id="SSF52540">
    <property type="entry name" value="P-loop containing nucleoside triphosphate hydrolases"/>
    <property type="match status" value="2"/>
</dbReference>
<dbReference type="InterPro" id="IPR027417">
    <property type="entry name" value="P-loop_NTPase"/>
</dbReference>
<dbReference type="CDD" id="cd00590">
    <property type="entry name" value="RRM_SF"/>
    <property type="match status" value="1"/>
</dbReference>
<dbReference type="PROSITE" id="PS50092">
    <property type="entry name" value="TSP1"/>
    <property type="match status" value="1"/>
</dbReference>
<keyword evidence="5" id="KW-0132">Cell division</keyword>
<dbReference type="InterPro" id="IPR050168">
    <property type="entry name" value="AAA_ATPase_domain"/>
</dbReference>
<dbReference type="PANTHER" id="PTHR23077">
    <property type="entry name" value="AAA-FAMILY ATPASE"/>
    <property type="match status" value="1"/>
</dbReference>
<feature type="region of interest" description="Disordered" evidence="3">
    <location>
        <begin position="1434"/>
        <end position="1454"/>
    </location>
</feature>
<dbReference type="InterPro" id="IPR003959">
    <property type="entry name" value="ATPase_AAA_core"/>
</dbReference>
<gene>
    <name evidence="5" type="ORF">SCF082_LOCUS17496</name>
</gene>
<dbReference type="Pfam" id="PF00004">
    <property type="entry name" value="AAA"/>
    <property type="match status" value="1"/>
</dbReference>
<comment type="caution">
    <text evidence="5">The sequence shown here is derived from an EMBL/GenBank/DDBJ whole genome shotgun (WGS) entry which is preliminary data.</text>
</comment>
<dbReference type="SUPFAM" id="SSF82895">
    <property type="entry name" value="TSP-1 type 1 repeat"/>
    <property type="match status" value="1"/>
</dbReference>
<keyword evidence="2" id="KW-0067">ATP-binding</keyword>
<sequence length="1454" mass="160920">MFTPGFLRPILSDDDELDRAFRFILKHMHDIAMQSKYVFVYCCLGMDWSAPVLAERLQIAFDILPRKYTKNLKRFYVLHGNNATRVTMWSYYAWLTPQFWEKIEYVNSIEKICEDLFPNNDALQAELRRRFPQVIQRQDATLNGDDPPVNFGAPIRLISSMMLCLFPMFPCHQESAPRTLFVTHLDTFTTEAQLQKSFSSFGPVEKVDLKCVEKRAPKVEQREDHVRLHVVFARIVFKEVQSLQNALDAATGRVSHAVLPPPAPVLKECLRARKSFYPDPTNLRREIDEWMANYDEKQEEKKRLARETQVDEDGFTKVISGITKTPDGLTIRGAPRPAMKIGAFAEAMTSRGNAAPSKKKKKQKEMPDFYRFQMREKRREEIIDHRKRNAKDMDTVKQMKKVQAKLVRVKGQTLFNRVSLVTSEAREISWLVAYDEDHQLFLPTNPAHLRHFVKVELFHKKLPKEVAELARFEGQDRLVSDSAAQDSSVDGAFPVDAGRQIGCSGEYVALGSYAITSVPGRPDLAPTAWRLEGLEPFSLNRQTLDEAVGQTTLELFRLEGVYQQTWEDGTTHIRDLGGTQVAIAELHLMPKLGYEFEISSWAPCSVTCGGGTQNRTVVCKGSDGVSYSDHRCTTGDAPVRVRDCGTSICNCEGGLACSATCTASSSATSDLGCGVLVDGAVLSAWTSGAPPPQWLEYDLGQVRTLAEFSLTSGTCTVCTFQEGPSVISLQATNLPPESNGRAWYELRSPFSVGSMWSSGETRRWDWSPSISEGPRRKTATAVILLSVTWGVVESSLVRWNLPEGEVRSFRYWRLNFHETMGGGGTVYKVHVSEVGLYAPATTFRLVVGEWGVCEPLGGYGACGAGVSRRSVQCFDDEDYPQSLDNCEHGLTTAAEMSCTVDCPILLVAGAIPHPGFFGVLRCICQNVGGFDTAIDSLLHLAHAILECEARTVDLNFYGSGKSHLAEEFAAVAGAPGTVATEIRMSVIEGTAHVLDAGFAISQRHAGAKAFQARLRLATDHAQERKARASLCPSSATLEVLILEGAETLEEKDESELREIIDLRQVVADMLLWELQLWHERSLPILLLVPWTSFESEPSQISGRGAVEGSITLPIPLGLKQRHEVLQVCSRHLNLDAKSPDILTWLAKSTGGFLPCDLVALCRSAALAAVPSAQNGTVQVLREHFEKARAFMDPTPMRGVSAARRQSQNFKAFDDARGFDAVVGQDEAVSSLRALVVKPFNSWQHAGPDPEPNHGLLEPPCAVLISGSPGSGKTFVASQLAMELGLHFFAASPADLLASRVGDAEKRVASLFSSARHCAPSTLLLEDLDTLLPQVDDPFDLEGLGRDASASETAIAYTLRSELDIIQTRRSEYREFLAGKAVASPLAAEALVLTIGTTSAPDKVVSWLLVPHRFSMHIRLKPRLSEEERTLEITREQTREDMSHEKRSWNKATIQ</sequence>
<dbReference type="InterPro" id="IPR001251">
    <property type="entry name" value="CRAL-TRIO_dom"/>
</dbReference>
<dbReference type="EMBL" id="CAXAMM010011558">
    <property type="protein sequence ID" value="CAK9026427.1"/>
    <property type="molecule type" value="Genomic_DNA"/>
</dbReference>
<evidence type="ECO:0000256" key="2">
    <source>
        <dbReference type="ARBA" id="ARBA00022840"/>
    </source>
</evidence>
<dbReference type="Gene3D" id="6.10.250.1770">
    <property type="match status" value="1"/>
</dbReference>
<dbReference type="InterPro" id="IPR012677">
    <property type="entry name" value="Nucleotide-bd_a/b_plait_sf"/>
</dbReference>
<dbReference type="SMART" id="SM00382">
    <property type="entry name" value="AAA"/>
    <property type="match status" value="2"/>
</dbReference>
<proteinExistence type="predicted"/>
<accession>A0ABP0KHZ4</accession>
<evidence type="ECO:0000256" key="3">
    <source>
        <dbReference type="SAM" id="MobiDB-lite"/>
    </source>
</evidence>
<dbReference type="InterPro" id="IPR000884">
    <property type="entry name" value="TSP1_rpt"/>
</dbReference>
<dbReference type="PANTHER" id="PTHR23077:SF171">
    <property type="entry name" value="NUCLEAR VALOSIN-CONTAINING PROTEIN-LIKE"/>
    <property type="match status" value="1"/>
</dbReference>
<dbReference type="Gene3D" id="2.20.100.10">
    <property type="entry name" value="Thrombospondin type-1 (TSP1) repeat"/>
    <property type="match status" value="1"/>
</dbReference>
<dbReference type="InterPro" id="IPR036865">
    <property type="entry name" value="CRAL-TRIO_dom_sf"/>
</dbReference>
<dbReference type="Gene3D" id="2.60.120.260">
    <property type="entry name" value="Galactose-binding domain-like"/>
    <property type="match status" value="1"/>
</dbReference>
<evidence type="ECO:0000256" key="1">
    <source>
        <dbReference type="ARBA" id="ARBA00022741"/>
    </source>
</evidence>
<dbReference type="InterPro" id="IPR035979">
    <property type="entry name" value="RBD_domain_sf"/>
</dbReference>
<dbReference type="InterPro" id="IPR024326">
    <property type="entry name" value="RRP7_C"/>
</dbReference>
<dbReference type="InterPro" id="IPR000421">
    <property type="entry name" value="FA58C"/>
</dbReference>
<keyword evidence="5" id="KW-0131">Cell cycle</keyword>
<dbReference type="SUPFAM" id="SSF54928">
    <property type="entry name" value="RNA-binding domain, RBD"/>
    <property type="match status" value="1"/>
</dbReference>
<dbReference type="SUPFAM" id="SSF49785">
    <property type="entry name" value="Galactose-binding domain-like"/>
    <property type="match status" value="1"/>
</dbReference>
<organism evidence="5 6">
    <name type="scientific">Durusdinium trenchii</name>
    <dbReference type="NCBI Taxonomy" id="1381693"/>
    <lineage>
        <taxon>Eukaryota</taxon>
        <taxon>Sar</taxon>
        <taxon>Alveolata</taxon>
        <taxon>Dinophyceae</taxon>
        <taxon>Suessiales</taxon>
        <taxon>Symbiodiniaceae</taxon>
        <taxon>Durusdinium</taxon>
    </lineage>
</organism>
<name>A0ABP0KHZ4_9DINO</name>
<dbReference type="Gene3D" id="3.30.70.330">
    <property type="match status" value="1"/>
</dbReference>
<keyword evidence="6" id="KW-1185">Reference proteome</keyword>
<dbReference type="GO" id="GO:0051301">
    <property type="term" value="P:cell division"/>
    <property type="evidence" value="ECO:0007669"/>
    <property type="project" value="UniProtKB-KW"/>
</dbReference>
<evidence type="ECO:0000313" key="5">
    <source>
        <dbReference type="EMBL" id="CAK9026427.1"/>
    </source>
</evidence>
<dbReference type="SMART" id="SM00209">
    <property type="entry name" value="TSP1"/>
    <property type="match status" value="1"/>
</dbReference>
<dbReference type="Pfam" id="PF19030">
    <property type="entry name" value="TSP1_ADAMTS"/>
    <property type="match status" value="1"/>
</dbReference>
<dbReference type="InterPro" id="IPR008979">
    <property type="entry name" value="Galactose-bd-like_sf"/>
</dbReference>
<reference evidence="5 6" key="1">
    <citation type="submission" date="2024-02" db="EMBL/GenBank/DDBJ databases">
        <authorList>
            <person name="Chen Y."/>
            <person name="Shah S."/>
            <person name="Dougan E. K."/>
            <person name="Thang M."/>
            <person name="Chan C."/>
        </authorList>
    </citation>
    <scope>NUCLEOTIDE SEQUENCE [LARGE SCALE GENOMIC DNA]</scope>
</reference>
<feature type="compositionally biased region" description="Basic and acidic residues" evidence="3">
    <location>
        <begin position="1434"/>
        <end position="1447"/>
    </location>
</feature>
<dbReference type="Pfam" id="PF13716">
    <property type="entry name" value="CRAL_TRIO_2"/>
    <property type="match status" value="1"/>
</dbReference>
<dbReference type="Proteomes" id="UP001642464">
    <property type="component" value="Unassembled WGS sequence"/>
</dbReference>
<evidence type="ECO:0000313" key="6">
    <source>
        <dbReference type="Proteomes" id="UP001642464"/>
    </source>
</evidence>
<evidence type="ECO:0000259" key="4">
    <source>
        <dbReference type="PROSITE" id="PS50022"/>
    </source>
</evidence>